<dbReference type="VEuPathDB" id="TrichDB:TRFO_41817"/>
<sequence>MSSPESPWSPLPPPSQVPLGTSDIDRIPEPEPNRPTLSNTQAAADINSVDDLLNRDVRSNPLFGQPTGFRQPNLQPNPQVSNQMRNVNPEQSLPRQETGFTLNDDNADNQFGVEDWLD</sequence>
<name>A0A1J4L3E2_9EUKA</name>
<feature type="region of interest" description="Disordered" evidence="1">
    <location>
        <begin position="1"/>
        <end position="118"/>
    </location>
</feature>
<dbReference type="GeneID" id="94848693"/>
<evidence type="ECO:0000256" key="1">
    <source>
        <dbReference type="SAM" id="MobiDB-lite"/>
    </source>
</evidence>
<feature type="compositionally biased region" description="Polar residues" evidence="1">
    <location>
        <begin position="68"/>
        <end position="104"/>
    </location>
</feature>
<dbReference type="RefSeq" id="XP_068369628.1">
    <property type="nucleotide sequence ID" value="XM_068513989.1"/>
</dbReference>
<comment type="caution">
    <text evidence="2">The sequence shown here is derived from an EMBL/GenBank/DDBJ whole genome shotgun (WGS) entry which is preliminary data.</text>
</comment>
<dbReference type="EMBL" id="MLAK01000109">
    <property type="protein sequence ID" value="OHT16492.1"/>
    <property type="molecule type" value="Genomic_DNA"/>
</dbReference>
<protein>
    <submittedName>
        <fullName evidence="2">Uncharacterized protein</fullName>
    </submittedName>
</protein>
<organism evidence="2 3">
    <name type="scientific">Tritrichomonas foetus</name>
    <dbReference type="NCBI Taxonomy" id="1144522"/>
    <lineage>
        <taxon>Eukaryota</taxon>
        <taxon>Metamonada</taxon>
        <taxon>Parabasalia</taxon>
        <taxon>Tritrichomonadida</taxon>
        <taxon>Tritrichomonadidae</taxon>
        <taxon>Tritrichomonas</taxon>
    </lineage>
</organism>
<feature type="compositionally biased region" description="Pro residues" evidence="1">
    <location>
        <begin position="7"/>
        <end position="16"/>
    </location>
</feature>
<feature type="compositionally biased region" description="Basic and acidic residues" evidence="1">
    <location>
        <begin position="23"/>
        <end position="32"/>
    </location>
</feature>
<dbReference type="Proteomes" id="UP000179807">
    <property type="component" value="Unassembled WGS sequence"/>
</dbReference>
<evidence type="ECO:0000313" key="2">
    <source>
        <dbReference type="EMBL" id="OHT16492.1"/>
    </source>
</evidence>
<gene>
    <name evidence="2" type="ORF">TRFO_41817</name>
</gene>
<dbReference type="AlphaFoldDB" id="A0A1J4L3E2"/>
<evidence type="ECO:0000313" key="3">
    <source>
        <dbReference type="Proteomes" id="UP000179807"/>
    </source>
</evidence>
<proteinExistence type="predicted"/>
<reference evidence="2" key="1">
    <citation type="submission" date="2016-10" db="EMBL/GenBank/DDBJ databases">
        <authorList>
            <person name="Benchimol M."/>
            <person name="Almeida L.G."/>
            <person name="Vasconcelos A.T."/>
            <person name="Perreira-Neves A."/>
            <person name="Rosa I.A."/>
            <person name="Tasca T."/>
            <person name="Bogo M.R."/>
            <person name="de Souza W."/>
        </authorList>
    </citation>
    <scope>NUCLEOTIDE SEQUENCE [LARGE SCALE GENOMIC DNA]</scope>
    <source>
        <strain evidence="2">K</strain>
    </source>
</reference>
<accession>A0A1J4L3E2</accession>
<keyword evidence="3" id="KW-1185">Reference proteome</keyword>